<dbReference type="AlphaFoldDB" id="A0A1Y1NG82"/>
<comment type="subcellular location">
    <subcellularLocation>
        <location evidence="1">Nucleus</location>
    </subcellularLocation>
</comment>
<dbReference type="Gene3D" id="3.30.420.10">
    <property type="entry name" value="Ribonuclease H-like superfamily/Ribonuclease H"/>
    <property type="match status" value="1"/>
</dbReference>
<evidence type="ECO:0000256" key="2">
    <source>
        <dbReference type="ARBA" id="ARBA00023125"/>
    </source>
</evidence>
<accession>A0A1Y1NG82</accession>
<dbReference type="GO" id="GO:0005634">
    <property type="term" value="C:nucleus"/>
    <property type="evidence" value="ECO:0007669"/>
    <property type="project" value="UniProtKB-SubCell"/>
</dbReference>
<dbReference type="GO" id="GO:0003677">
    <property type="term" value="F:DNA binding"/>
    <property type="evidence" value="ECO:0007669"/>
    <property type="project" value="UniProtKB-KW"/>
</dbReference>
<evidence type="ECO:0000256" key="1">
    <source>
        <dbReference type="ARBA" id="ARBA00004123"/>
    </source>
</evidence>
<dbReference type="PROSITE" id="PS51253">
    <property type="entry name" value="HTH_CENPB"/>
    <property type="match status" value="1"/>
</dbReference>
<reference evidence="4" key="1">
    <citation type="journal article" date="2016" name="Sci. Rep.">
        <title>Molecular characterization of firefly nuptial gifts: a multi-omics approach sheds light on postcopulatory sexual selection.</title>
        <authorList>
            <person name="Al-Wathiqui N."/>
            <person name="Fallon T.R."/>
            <person name="South A."/>
            <person name="Weng J.K."/>
            <person name="Lewis S.M."/>
        </authorList>
    </citation>
    <scope>NUCLEOTIDE SEQUENCE</scope>
</reference>
<keyword evidence="2" id="KW-0238">DNA-binding</keyword>
<dbReference type="InterPro" id="IPR009057">
    <property type="entry name" value="Homeodomain-like_sf"/>
</dbReference>
<dbReference type="Gene3D" id="1.10.10.60">
    <property type="entry name" value="Homeodomain-like"/>
    <property type="match status" value="1"/>
</dbReference>
<dbReference type="InterPro" id="IPR050863">
    <property type="entry name" value="CenT-Element_Derived"/>
</dbReference>
<dbReference type="Pfam" id="PF03221">
    <property type="entry name" value="HTH_Tnp_Tc5"/>
    <property type="match status" value="1"/>
</dbReference>
<dbReference type="InterPro" id="IPR036397">
    <property type="entry name" value="RNaseH_sf"/>
</dbReference>
<protein>
    <recommendedName>
        <fullName evidence="3">HTH CENPB-type domain-containing protein</fullName>
    </recommendedName>
</protein>
<dbReference type="SUPFAM" id="SSF46689">
    <property type="entry name" value="Homeodomain-like"/>
    <property type="match status" value="1"/>
</dbReference>
<proteinExistence type="predicted"/>
<evidence type="ECO:0000259" key="3">
    <source>
        <dbReference type="PROSITE" id="PS51253"/>
    </source>
</evidence>
<dbReference type="PANTHER" id="PTHR19303">
    <property type="entry name" value="TRANSPOSON"/>
    <property type="match status" value="1"/>
</dbReference>
<dbReference type="PANTHER" id="PTHR19303:SF16">
    <property type="entry name" value="JERKY PROTEIN HOMOLOG-LIKE"/>
    <property type="match status" value="1"/>
</dbReference>
<dbReference type="InterPro" id="IPR006600">
    <property type="entry name" value="HTH_CenpB_DNA-bd_dom"/>
</dbReference>
<dbReference type="Pfam" id="PF03184">
    <property type="entry name" value="DDE_1"/>
    <property type="match status" value="1"/>
</dbReference>
<dbReference type="InterPro" id="IPR004875">
    <property type="entry name" value="DDE_SF_endonuclease_dom"/>
</dbReference>
<dbReference type="EMBL" id="GEZM01003809">
    <property type="protein sequence ID" value="JAV96548.1"/>
    <property type="molecule type" value="Transcribed_RNA"/>
</dbReference>
<evidence type="ECO:0000313" key="4">
    <source>
        <dbReference type="EMBL" id="JAV96548.1"/>
    </source>
</evidence>
<sequence length="436" mass="49873">MIKQKALMIGKNLNIPTFTASEGWLHRFKSRHGVRFLKITGERLSSNPEVVDPFKQKFIQMMEEHSLNSNQIYNADETGLYWQLLPDKTYVSINEKTAPGMKTSKQRITFLGCANASGLHKLKPLIIGKSNAPRSFKNFKNPLIYRNTKKAWMTGQIFKDWFFKNFVPEVKSFLRSMNLQQKAVLLLDNAPSHPSAEELKTADGMIFVMFLPPNVTPLLQPMDQNILRLTKLYYRNSLLSSIAASEESIATALKKITLRDAILHLSSAWDKLTPATIKKCWNVVMPNNDVSDNAADDPDDEVPLNILQQRWRNENVDMRSVVRDTISLLDEVAPAEYEFTDVEVWNEDLNQENTIEVEDESDSSEEEENEPPIVKIAHGAVLKALDTTIEWSKQNAIHISDLMVLKKIHEKAVMAKISQKRQQTKIQDYFSKEIPK</sequence>
<feature type="domain" description="HTH CENPB-type" evidence="3">
    <location>
        <begin position="1"/>
        <end position="38"/>
    </location>
</feature>
<name>A0A1Y1NG82_PHOPY</name>
<organism evidence="4">
    <name type="scientific">Photinus pyralis</name>
    <name type="common">Common eastern firefly</name>
    <name type="synonym">Lampyris pyralis</name>
    <dbReference type="NCBI Taxonomy" id="7054"/>
    <lineage>
        <taxon>Eukaryota</taxon>
        <taxon>Metazoa</taxon>
        <taxon>Ecdysozoa</taxon>
        <taxon>Arthropoda</taxon>
        <taxon>Hexapoda</taxon>
        <taxon>Insecta</taxon>
        <taxon>Pterygota</taxon>
        <taxon>Neoptera</taxon>
        <taxon>Endopterygota</taxon>
        <taxon>Coleoptera</taxon>
        <taxon>Polyphaga</taxon>
        <taxon>Elateriformia</taxon>
        <taxon>Elateroidea</taxon>
        <taxon>Lampyridae</taxon>
        <taxon>Lampyrinae</taxon>
        <taxon>Photinus</taxon>
    </lineage>
</organism>